<dbReference type="RefSeq" id="XP_029109740.1">
    <property type="nucleotide sequence ID" value="XM_029253907.1"/>
</dbReference>
<dbReference type="InterPro" id="IPR019098">
    <property type="entry name" value="Histone_chaperone_domain_CHZ"/>
</dbReference>
<name>A0A8C9UYA9_SCLFO</name>
<organism evidence="6 7">
    <name type="scientific">Scleropages formosus</name>
    <name type="common">Asian bonytongue</name>
    <name type="synonym">Osteoglossum formosum</name>
    <dbReference type="NCBI Taxonomy" id="113540"/>
    <lineage>
        <taxon>Eukaryota</taxon>
        <taxon>Metazoa</taxon>
        <taxon>Chordata</taxon>
        <taxon>Craniata</taxon>
        <taxon>Vertebrata</taxon>
        <taxon>Euteleostomi</taxon>
        <taxon>Actinopterygii</taxon>
        <taxon>Neopterygii</taxon>
        <taxon>Teleostei</taxon>
        <taxon>Osteoglossocephala</taxon>
        <taxon>Osteoglossomorpha</taxon>
        <taxon>Osteoglossiformes</taxon>
        <taxon>Osteoglossidae</taxon>
        <taxon>Scleropages</taxon>
    </lineage>
</organism>
<dbReference type="GO" id="GO:0005634">
    <property type="term" value="C:nucleus"/>
    <property type="evidence" value="ECO:0007669"/>
    <property type="project" value="UniProtKB-SubCell"/>
</dbReference>
<feature type="compositionally biased region" description="Acidic residues" evidence="4">
    <location>
        <begin position="136"/>
        <end position="146"/>
    </location>
</feature>
<proteinExistence type="predicted"/>
<feature type="region of interest" description="Disordered" evidence="4">
    <location>
        <begin position="102"/>
        <end position="333"/>
    </location>
</feature>
<reference evidence="6" key="2">
    <citation type="submission" date="2025-08" db="UniProtKB">
        <authorList>
            <consortium name="Ensembl"/>
        </authorList>
    </citation>
    <scope>IDENTIFICATION</scope>
</reference>
<feature type="compositionally biased region" description="Basic and acidic residues" evidence="4">
    <location>
        <begin position="212"/>
        <end position="227"/>
    </location>
</feature>
<accession>A0A8C9UYA9</accession>
<dbReference type="Proteomes" id="UP000694397">
    <property type="component" value="Chromosome 8"/>
</dbReference>
<dbReference type="OrthoDB" id="552755at2759"/>
<evidence type="ECO:0000313" key="6">
    <source>
        <dbReference type="Ensembl" id="ENSSFOP00015005250.2"/>
    </source>
</evidence>
<evidence type="ECO:0000259" key="5">
    <source>
        <dbReference type="SMART" id="SM01082"/>
    </source>
</evidence>
<comment type="subcellular location">
    <subcellularLocation>
        <location evidence="1">Nucleus</location>
    </subcellularLocation>
</comment>
<protein>
    <submittedName>
        <fullName evidence="6">HIRA interacting protein 3</fullName>
    </submittedName>
</protein>
<dbReference type="GeneTree" id="ENSGT00390000014062"/>
<feature type="domain" description="Histone chaperone" evidence="5">
    <location>
        <begin position="413"/>
        <end position="447"/>
    </location>
</feature>
<dbReference type="CTD" id="8479"/>
<dbReference type="Ensembl" id="ENSSFOT00015005337.2">
    <property type="protein sequence ID" value="ENSSFOP00015005250.2"/>
    <property type="gene ID" value="ENSSFOG00015003453.2"/>
</dbReference>
<sequence>MVSEALRMRSFVVKQLCECPDLSTLTQRKIRELYSAHRRVDSLSHEDTQLLKRIVEEELLKVEDGDSSDDEPLSEKPISMCSRNLKRKCEVEEKAAGRRVEDVGKKRLRVNRKDPDSPDSGTERVRKATSVKEEAPADTESDEEESSMVAKTERQAEASKSTVKRVVAQRRRKVTKRRLDEVVVDSEEDVWKKPSVKKQRVVVVDSEDEDATEHTSEDSDKEEQTEKKRGKSNWGSTQLESEEEENHPEMKNKGSGLPRCPRSSSGRGGDFNTEIEGSGGAGENGGRGSAPQTVEVRAEEETKVGPGGLSDSSSLPSFEEGVRGTAKSQQVKKKMKALEGTGCVRERKAEENRMVSKLKRYITLCGVRRNYKKLLDGCRSVKSQVAVLKRELEELGVVGQPSVEKCKKARLKREEAEELAELDVANIITTQGRTRRRTASQWPPAQASACPEPPYKRALGSDSDSEEDVQPDWSNLQGIITDGGESE</sequence>
<feature type="compositionally biased region" description="Basic residues" evidence="4">
    <location>
        <begin position="167"/>
        <end position="176"/>
    </location>
</feature>
<dbReference type="KEGG" id="sfm:108941622"/>
<evidence type="ECO:0000256" key="3">
    <source>
        <dbReference type="ARBA" id="ARBA00023242"/>
    </source>
</evidence>
<feature type="compositionally biased region" description="Basic and acidic residues" evidence="4">
    <location>
        <begin position="102"/>
        <end position="135"/>
    </location>
</feature>
<evidence type="ECO:0000256" key="4">
    <source>
        <dbReference type="SAM" id="MobiDB-lite"/>
    </source>
</evidence>
<feature type="compositionally biased region" description="Gly residues" evidence="4">
    <location>
        <begin position="277"/>
        <end position="288"/>
    </location>
</feature>
<keyword evidence="3" id="KW-0539">Nucleus</keyword>
<dbReference type="PANTHER" id="PTHR15410">
    <property type="entry name" value="HIRA-INTERACTING PROTEIN 3"/>
    <property type="match status" value="1"/>
</dbReference>
<dbReference type="PANTHER" id="PTHR15410:SF2">
    <property type="entry name" value="HIRA-INTERACTING PROTEIN 3"/>
    <property type="match status" value="1"/>
</dbReference>
<evidence type="ECO:0000256" key="2">
    <source>
        <dbReference type="ARBA" id="ARBA00023186"/>
    </source>
</evidence>
<keyword evidence="2" id="KW-0143">Chaperone</keyword>
<keyword evidence="7" id="KW-1185">Reference proteome</keyword>
<dbReference type="AlphaFoldDB" id="A0A8C9UYA9"/>
<dbReference type="InterPro" id="IPR037647">
    <property type="entry name" value="HIRIP3"/>
</dbReference>
<gene>
    <name evidence="6" type="primary">hirip3</name>
</gene>
<dbReference type="SMART" id="SM01082">
    <property type="entry name" value="CHZ"/>
    <property type="match status" value="1"/>
</dbReference>
<evidence type="ECO:0000256" key="1">
    <source>
        <dbReference type="ARBA" id="ARBA00004123"/>
    </source>
</evidence>
<dbReference type="Pfam" id="PF09649">
    <property type="entry name" value="CHZ"/>
    <property type="match status" value="1"/>
</dbReference>
<feature type="region of interest" description="Disordered" evidence="4">
    <location>
        <begin position="430"/>
        <end position="487"/>
    </location>
</feature>
<evidence type="ECO:0000313" key="7">
    <source>
        <dbReference type="Proteomes" id="UP000694397"/>
    </source>
</evidence>
<dbReference type="GeneID" id="108941622"/>
<reference evidence="6 7" key="1">
    <citation type="submission" date="2019-04" db="EMBL/GenBank/DDBJ databases">
        <authorList>
            <consortium name="Wellcome Sanger Institute Data Sharing"/>
        </authorList>
    </citation>
    <scope>NUCLEOTIDE SEQUENCE [LARGE SCALE GENOMIC DNA]</scope>
</reference>
<reference evidence="6" key="3">
    <citation type="submission" date="2025-09" db="UniProtKB">
        <authorList>
            <consortium name="Ensembl"/>
        </authorList>
    </citation>
    <scope>IDENTIFICATION</scope>
</reference>